<evidence type="ECO:0000313" key="2">
    <source>
        <dbReference type="WBParaSite" id="Gr19_v10_g13190.t1"/>
    </source>
</evidence>
<accession>A0A914H258</accession>
<evidence type="ECO:0000313" key="1">
    <source>
        <dbReference type="Proteomes" id="UP000887572"/>
    </source>
</evidence>
<keyword evidence="1" id="KW-1185">Reference proteome</keyword>
<reference evidence="2" key="1">
    <citation type="submission" date="2022-11" db="UniProtKB">
        <authorList>
            <consortium name="WormBaseParasite"/>
        </authorList>
    </citation>
    <scope>IDENTIFICATION</scope>
</reference>
<proteinExistence type="predicted"/>
<dbReference type="WBParaSite" id="Gr19_v10_g13190.t1">
    <property type="protein sequence ID" value="Gr19_v10_g13190.t1"/>
    <property type="gene ID" value="Gr19_v10_g13190"/>
</dbReference>
<sequence length="80" mass="9257">MTSLQRLCVRANPFPFGPSSAYDGFIIALSQFALVRPIFPPPPPPGSRPHHVAIDDIRRRRRWEVWESSVEHANLRYEMD</sequence>
<dbReference type="Proteomes" id="UP000887572">
    <property type="component" value="Unplaced"/>
</dbReference>
<organism evidence="1 2">
    <name type="scientific">Globodera rostochiensis</name>
    <name type="common">Golden nematode worm</name>
    <name type="synonym">Heterodera rostochiensis</name>
    <dbReference type="NCBI Taxonomy" id="31243"/>
    <lineage>
        <taxon>Eukaryota</taxon>
        <taxon>Metazoa</taxon>
        <taxon>Ecdysozoa</taxon>
        <taxon>Nematoda</taxon>
        <taxon>Chromadorea</taxon>
        <taxon>Rhabditida</taxon>
        <taxon>Tylenchina</taxon>
        <taxon>Tylenchomorpha</taxon>
        <taxon>Tylenchoidea</taxon>
        <taxon>Heteroderidae</taxon>
        <taxon>Heteroderinae</taxon>
        <taxon>Globodera</taxon>
    </lineage>
</organism>
<protein>
    <submittedName>
        <fullName evidence="2">Uncharacterized protein</fullName>
    </submittedName>
</protein>
<name>A0A914H258_GLORO</name>
<dbReference type="AlphaFoldDB" id="A0A914H258"/>